<dbReference type="EMBL" id="QGMY01000012">
    <property type="protein sequence ID" value="PWR70425.1"/>
    <property type="molecule type" value="Genomic_DNA"/>
</dbReference>
<dbReference type="OrthoDB" id="326898at2157"/>
<gene>
    <name evidence="1" type="ORF">DK846_14780</name>
</gene>
<evidence type="ECO:0000313" key="2">
    <source>
        <dbReference type="Proteomes" id="UP000245657"/>
    </source>
</evidence>
<dbReference type="RefSeq" id="WP_109969775.1">
    <property type="nucleotide sequence ID" value="NZ_CP176093.1"/>
</dbReference>
<dbReference type="Proteomes" id="UP000245657">
    <property type="component" value="Unassembled WGS sequence"/>
</dbReference>
<dbReference type="GeneID" id="97548272"/>
<organism evidence="1 2">
    <name type="scientific">Methanospirillum lacunae</name>
    <dbReference type="NCBI Taxonomy" id="668570"/>
    <lineage>
        <taxon>Archaea</taxon>
        <taxon>Methanobacteriati</taxon>
        <taxon>Methanobacteriota</taxon>
        <taxon>Stenosarchaea group</taxon>
        <taxon>Methanomicrobia</taxon>
        <taxon>Methanomicrobiales</taxon>
        <taxon>Methanospirillaceae</taxon>
        <taxon>Methanospirillum</taxon>
    </lineage>
</organism>
<reference evidence="1 2" key="1">
    <citation type="submission" date="2018-05" db="EMBL/GenBank/DDBJ databases">
        <title>Draft genome of Methanospirillum lacunae Ki8-1.</title>
        <authorList>
            <person name="Dueholm M.S."/>
            <person name="Nielsen P.H."/>
            <person name="Bakmann L.F."/>
            <person name="Otzen D.E."/>
        </authorList>
    </citation>
    <scope>NUCLEOTIDE SEQUENCE [LARGE SCALE GENOMIC DNA]</scope>
    <source>
        <strain evidence="1 2">Ki8-1</strain>
    </source>
</reference>
<sequence length="343" mass="39662">MDELYSGESGQLISPIWPDETEQLLHVIDEGLSGKIRNIAIISEYLAGREEPISKIEDAHAGRIKHITLTETQNDLSILSNNTDADIIIVENCRFIFHRMINGFHLLDEFIEILSRKEKIWITTWNIHTWRYLIAVKDIGSLFGKQIELKRKSEPDIKKIILSQQLSSIFYIVDPPVPRRMVLIQKQKSYIIPIINKTIGFTYYSLRWRLFVAILRNKSQELEPSELIFERLHQISNGNPGVALHIWQEASDAWEIRLSSLTPPTLPAISDPDTAYILSLIMSYEEVQIPDLKQALPSDINLNLIISKLRDKELVVLKNEKIRINPIALAEITKELKRIRMVW</sequence>
<proteinExistence type="predicted"/>
<protein>
    <submittedName>
        <fullName evidence="1">Uncharacterized protein</fullName>
    </submittedName>
</protein>
<name>A0A2V2MW06_9EURY</name>
<evidence type="ECO:0000313" key="1">
    <source>
        <dbReference type="EMBL" id="PWR70425.1"/>
    </source>
</evidence>
<keyword evidence="2" id="KW-1185">Reference proteome</keyword>
<dbReference type="AlphaFoldDB" id="A0A2V2MW06"/>
<accession>A0A2V2MW06</accession>
<comment type="caution">
    <text evidence="1">The sequence shown here is derived from an EMBL/GenBank/DDBJ whole genome shotgun (WGS) entry which is preliminary data.</text>
</comment>